<dbReference type="OrthoDB" id="9785929at2"/>
<keyword evidence="4" id="KW-0227">DNA damage</keyword>
<dbReference type="GO" id="GO:0032993">
    <property type="term" value="C:protein-DNA complex"/>
    <property type="evidence" value="ECO:0007669"/>
    <property type="project" value="TreeGrafter"/>
</dbReference>
<organism evidence="7 8">
    <name type="scientific">Effusibacillus lacus</name>
    <dbReference type="NCBI Taxonomy" id="1348429"/>
    <lineage>
        <taxon>Bacteria</taxon>
        <taxon>Bacillati</taxon>
        <taxon>Bacillota</taxon>
        <taxon>Bacilli</taxon>
        <taxon>Bacillales</taxon>
        <taxon>Alicyclobacillaceae</taxon>
        <taxon>Effusibacillus</taxon>
    </lineage>
</organism>
<dbReference type="AlphaFoldDB" id="A0A292YL35"/>
<sequence>MYEITLHPPGPYDFSHLHERLRQSSNRVLYRMQEDAISRLFIINGQPVLVELSSEGTVENPRIKLTAHLAKTKQHAEAAFQLCRHVFSLERPLQPFYDHVSANDPVLHRLAESHRGIHMLLEPGIYEAMILSIIGQQVNLTFAAALKHSLITLCNESAEWKGQTYYAFPSPERVASLSYEDLRQLKFSQRKAEYVIDFARLVANGTFLPDRFERMSNEEAIEEMARLRGIGRWTAECVLLFGLGRSDVLPALDIGLRNAVQLFYQLDHQPTEQEVREMAQAWTGWESYATYYLWAALGLAKEIEKTANAK</sequence>
<reference evidence="8" key="1">
    <citation type="submission" date="2017-07" db="EMBL/GenBank/DDBJ databases">
        <title>Draft genome sequence of Effusibacillus lacus strain skLN1.</title>
        <authorList>
            <person name="Watanabe M."/>
            <person name="Kojima H."/>
            <person name="Fukui M."/>
        </authorList>
    </citation>
    <scope>NUCLEOTIDE SEQUENCE [LARGE SCALE GENOMIC DNA]</scope>
    <source>
        <strain evidence="8">skLN1</strain>
    </source>
</reference>
<comment type="catalytic activity">
    <reaction evidence="1">
        <text>Hydrolysis of alkylated DNA, releasing 3-methyladenine, 3-methylguanine, 7-methylguanine and 7-methyladenine.</text>
        <dbReference type="EC" id="3.2.2.21"/>
    </reaction>
</comment>
<proteinExistence type="inferred from homology"/>
<evidence type="ECO:0000256" key="4">
    <source>
        <dbReference type="ARBA" id="ARBA00022763"/>
    </source>
</evidence>
<evidence type="ECO:0000256" key="1">
    <source>
        <dbReference type="ARBA" id="ARBA00000086"/>
    </source>
</evidence>
<dbReference type="InterPro" id="IPR011257">
    <property type="entry name" value="DNA_glycosylase"/>
</dbReference>
<keyword evidence="8" id="KW-1185">Reference proteome</keyword>
<dbReference type="GO" id="GO:0032131">
    <property type="term" value="F:alkylated DNA binding"/>
    <property type="evidence" value="ECO:0007669"/>
    <property type="project" value="TreeGrafter"/>
</dbReference>
<gene>
    <name evidence="7" type="ORF">EFBL_3508</name>
</gene>
<evidence type="ECO:0000313" key="8">
    <source>
        <dbReference type="Proteomes" id="UP000217785"/>
    </source>
</evidence>
<dbReference type="InterPro" id="IPR037046">
    <property type="entry name" value="AlkA_N_sf"/>
</dbReference>
<dbReference type="GO" id="GO:0006307">
    <property type="term" value="P:DNA alkylation repair"/>
    <property type="evidence" value="ECO:0007669"/>
    <property type="project" value="TreeGrafter"/>
</dbReference>
<dbReference type="EC" id="3.2.2.21" evidence="3"/>
<keyword evidence="5" id="KW-0234">DNA repair</keyword>
<evidence type="ECO:0000256" key="5">
    <source>
        <dbReference type="ARBA" id="ARBA00023204"/>
    </source>
</evidence>
<dbReference type="GO" id="GO:0005737">
    <property type="term" value="C:cytoplasm"/>
    <property type="evidence" value="ECO:0007669"/>
    <property type="project" value="TreeGrafter"/>
</dbReference>
<evidence type="ECO:0000313" key="7">
    <source>
        <dbReference type="EMBL" id="GAX91817.1"/>
    </source>
</evidence>
<dbReference type="SMART" id="SM00478">
    <property type="entry name" value="ENDO3c"/>
    <property type="match status" value="1"/>
</dbReference>
<dbReference type="FunFam" id="1.10.340.30:FF:000004">
    <property type="entry name" value="DNA-3-methyladenine glycosylase II"/>
    <property type="match status" value="1"/>
</dbReference>
<evidence type="ECO:0000256" key="3">
    <source>
        <dbReference type="ARBA" id="ARBA00012000"/>
    </source>
</evidence>
<dbReference type="GO" id="GO:0008725">
    <property type="term" value="F:DNA-3-methyladenine glycosylase activity"/>
    <property type="evidence" value="ECO:0007669"/>
    <property type="project" value="TreeGrafter"/>
</dbReference>
<protein>
    <recommendedName>
        <fullName evidence="3">DNA-3-methyladenine glycosylase II</fullName>
        <ecNumber evidence="3">3.2.2.21</ecNumber>
    </recommendedName>
</protein>
<dbReference type="InterPro" id="IPR023170">
    <property type="entry name" value="HhH_base_excis_C"/>
</dbReference>
<evidence type="ECO:0000256" key="2">
    <source>
        <dbReference type="ARBA" id="ARBA00010817"/>
    </source>
</evidence>
<dbReference type="Gene3D" id="1.10.340.30">
    <property type="entry name" value="Hypothetical protein, domain 2"/>
    <property type="match status" value="1"/>
</dbReference>
<dbReference type="SUPFAM" id="SSF48150">
    <property type="entry name" value="DNA-glycosylase"/>
    <property type="match status" value="1"/>
</dbReference>
<feature type="domain" description="HhH-GPD" evidence="6">
    <location>
        <begin position="134"/>
        <end position="302"/>
    </location>
</feature>
<accession>A0A292YL35</accession>
<dbReference type="InterPro" id="IPR051912">
    <property type="entry name" value="Alkylbase_DNA_Glycosylase/TA"/>
</dbReference>
<dbReference type="EMBL" id="BDUF01000109">
    <property type="protein sequence ID" value="GAX91817.1"/>
    <property type="molecule type" value="Genomic_DNA"/>
</dbReference>
<name>A0A292YL35_9BACL</name>
<dbReference type="PANTHER" id="PTHR43003">
    <property type="entry name" value="DNA-3-METHYLADENINE GLYCOSYLASE"/>
    <property type="match status" value="1"/>
</dbReference>
<dbReference type="Pfam" id="PF00730">
    <property type="entry name" value="HhH-GPD"/>
    <property type="match status" value="1"/>
</dbReference>
<evidence type="ECO:0000259" key="6">
    <source>
        <dbReference type="SMART" id="SM00478"/>
    </source>
</evidence>
<dbReference type="GO" id="GO:0006285">
    <property type="term" value="P:base-excision repair, AP site formation"/>
    <property type="evidence" value="ECO:0007669"/>
    <property type="project" value="TreeGrafter"/>
</dbReference>
<dbReference type="RefSeq" id="WP_096183967.1">
    <property type="nucleotide sequence ID" value="NZ_BDUF01000109.1"/>
</dbReference>
<comment type="similarity">
    <text evidence="2">Belongs to the alkylbase DNA glycosidase AlkA family.</text>
</comment>
<dbReference type="CDD" id="cd00056">
    <property type="entry name" value="ENDO3c"/>
    <property type="match status" value="1"/>
</dbReference>
<dbReference type="Gene3D" id="1.10.1670.10">
    <property type="entry name" value="Helix-hairpin-Helix base-excision DNA repair enzymes (C-terminal)"/>
    <property type="match status" value="1"/>
</dbReference>
<comment type="caution">
    <text evidence="7">The sequence shown here is derived from an EMBL/GenBank/DDBJ whole genome shotgun (WGS) entry which is preliminary data.</text>
</comment>
<dbReference type="Gene3D" id="3.30.310.20">
    <property type="entry name" value="DNA-3-methyladenine glycosylase AlkA, N-terminal domain"/>
    <property type="match status" value="1"/>
</dbReference>
<dbReference type="Proteomes" id="UP000217785">
    <property type="component" value="Unassembled WGS sequence"/>
</dbReference>
<dbReference type="GO" id="GO:0043916">
    <property type="term" value="F:DNA-7-methylguanine glycosylase activity"/>
    <property type="evidence" value="ECO:0007669"/>
    <property type="project" value="TreeGrafter"/>
</dbReference>
<dbReference type="PANTHER" id="PTHR43003:SF5">
    <property type="entry name" value="DNA-3-METHYLADENINE GLYCOSYLASE"/>
    <property type="match status" value="1"/>
</dbReference>
<dbReference type="InterPro" id="IPR003265">
    <property type="entry name" value="HhH-GPD_domain"/>
</dbReference>